<protein>
    <submittedName>
        <fullName evidence="3">Uncharacterized protein</fullName>
    </submittedName>
</protein>
<feature type="compositionally biased region" description="Basic residues" evidence="1">
    <location>
        <begin position="150"/>
        <end position="165"/>
    </location>
</feature>
<organism evidence="3 4">
    <name type="scientific">Canna indica</name>
    <name type="common">Indian-shot</name>
    <dbReference type="NCBI Taxonomy" id="4628"/>
    <lineage>
        <taxon>Eukaryota</taxon>
        <taxon>Viridiplantae</taxon>
        <taxon>Streptophyta</taxon>
        <taxon>Embryophyta</taxon>
        <taxon>Tracheophyta</taxon>
        <taxon>Spermatophyta</taxon>
        <taxon>Magnoliopsida</taxon>
        <taxon>Liliopsida</taxon>
        <taxon>Zingiberales</taxon>
        <taxon>Cannaceae</taxon>
        <taxon>Canna</taxon>
    </lineage>
</organism>
<sequence>MGSAISSAANSVGAALGNAFVAPVKTIFGASCEGICSGTWDIICFIEHFCISSLLRLLMVSVLAYITLMFIYLLFQVGIIQCFCRGMCKMTTAACGAYWTALKEMTCFLWHKLKNTKRVYRRRFEDLEEGYSSSYYGSSSDEDSFDDHRARRRPVRERRKEHLRRSLYPTRGNSKGRRRRRSHRMGSGRHHVRLRTREVSVHVKPGTRSSQALRVTDTAFNVRKKQLFKKRRI</sequence>
<evidence type="ECO:0000313" key="3">
    <source>
        <dbReference type="EMBL" id="WOL09825.1"/>
    </source>
</evidence>
<keyword evidence="2" id="KW-0812">Transmembrane</keyword>
<evidence type="ECO:0000256" key="1">
    <source>
        <dbReference type="SAM" id="MobiDB-lite"/>
    </source>
</evidence>
<dbReference type="EMBL" id="CP136895">
    <property type="protein sequence ID" value="WOL09825.1"/>
    <property type="molecule type" value="Genomic_DNA"/>
</dbReference>
<evidence type="ECO:0000313" key="4">
    <source>
        <dbReference type="Proteomes" id="UP001327560"/>
    </source>
</evidence>
<feature type="transmembrane region" description="Helical" evidence="2">
    <location>
        <begin position="54"/>
        <end position="75"/>
    </location>
</feature>
<gene>
    <name evidence="3" type="ORF">Cni_G18578</name>
</gene>
<accession>A0AAQ3QIW4</accession>
<proteinExistence type="predicted"/>
<keyword evidence="2" id="KW-0472">Membrane</keyword>
<dbReference type="PANTHER" id="PTHR35278">
    <property type="entry name" value="TRANSMEMBRANE PROTEIN-RELATED"/>
    <property type="match status" value="1"/>
</dbReference>
<dbReference type="PANTHER" id="PTHR35278:SF4">
    <property type="entry name" value="TRANSMEMBRANE PROTEIN"/>
    <property type="match status" value="1"/>
</dbReference>
<evidence type="ECO:0000256" key="2">
    <source>
        <dbReference type="SAM" id="Phobius"/>
    </source>
</evidence>
<reference evidence="3 4" key="1">
    <citation type="submission" date="2023-10" db="EMBL/GenBank/DDBJ databases">
        <title>Chromosome-scale genome assembly provides insights into flower coloration mechanisms of Canna indica.</title>
        <authorList>
            <person name="Li C."/>
        </authorList>
    </citation>
    <scope>NUCLEOTIDE SEQUENCE [LARGE SCALE GENOMIC DNA]</scope>
    <source>
        <tissue evidence="3">Flower</tissue>
    </source>
</reference>
<feature type="compositionally biased region" description="Basic residues" evidence="1">
    <location>
        <begin position="174"/>
        <end position="194"/>
    </location>
</feature>
<feature type="region of interest" description="Disordered" evidence="1">
    <location>
        <begin position="132"/>
        <end position="194"/>
    </location>
</feature>
<name>A0AAQ3QIW4_9LILI</name>
<dbReference type="AlphaFoldDB" id="A0AAQ3QIW4"/>
<keyword evidence="2" id="KW-1133">Transmembrane helix</keyword>
<keyword evidence="4" id="KW-1185">Reference proteome</keyword>
<dbReference type="Proteomes" id="UP001327560">
    <property type="component" value="Chromosome 6"/>
</dbReference>